<dbReference type="PANTHER" id="PTHR39181">
    <property type="entry name" value="TYROSINE-PROTEIN PHOSPHATASE YWQE"/>
    <property type="match status" value="1"/>
</dbReference>
<dbReference type="PIRSF" id="PIRSF016557">
    <property type="entry name" value="Caps_synth_CpsB"/>
    <property type="match status" value="1"/>
</dbReference>
<evidence type="ECO:0000313" key="6">
    <source>
        <dbReference type="Proteomes" id="UP000059672"/>
    </source>
</evidence>
<dbReference type="Pfam" id="PF19567">
    <property type="entry name" value="CpsB_CapC"/>
    <property type="match status" value="1"/>
</dbReference>
<organism evidence="5 6">
    <name type="scientific">Lutibacter profundi</name>
    <dbReference type="NCBI Taxonomy" id="1622118"/>
    <lineage>
        <taxon>Bacteria</taxon>
        <taxon>Pseudomonadati</taxon>
        <taxon>Bacteroidota</taxon>
        <taxon>Flavobacteriia</taxon>
        <taxon>Flavobacteriales</taxon>
        <taxon>Flavobacteriaceae</taxon>
        <taxon>Lutibacter</taxon>
    </lineage>
</organism>
<dbReference type="GO" id="GO:0004725">
    <property type="term" value="F:protein tyrosine phosphatase activity"/>
    <property type="evidence" value="ECO:0007669"/>
    <property type="project" value="UniProtKB-EC"/>
</dbReference>
<dbReference type="OrthoDB" id="9788539at2"/>
<keyword evidence="3" id="KW-0378">Hydrolase</keyword>
<gene>
    <name evidence="5" type="ORF">Lupro_06145</name>
</gene>
<reference evidence="6" key="1">
    <citation type="submission" date="2015-12" db="EMBL/GenBank/DDBJ databases">
        <title>Complete genome sequence of Lutibacter profundus strain LP1.</title>
        <authorList>
            <person name="Wissuwa J."/>
            <person name="Le Moine Bauer S."/>
            <person name="Stokke R."/>
            <person name="Dahle H."/>
            <person name="Steen I.H."/>
        </authorList>
    </citation>
    <scope>NUCLEOTIDE SEQUENCE [LARGE SCALE GENOMIC DNA]</scope>
    <source>
        <strain evidence="6">LP1</strain>
    </source>
</reference>
<dbReference type="InterPro" id="IPR016195">
    <property type="entry name" value="Pol/histidinol_Pase-like"/>
</dbReference>
<dbReference type="InterPro" id="IPR016667">
    <property type="entry name" value="Caps_polysacc_synth_CpsB/CapC"/>
</dbReference>
<comment type="catalytic activity">
    <reaction evidence="4">
        <text>O-phospho-L-tyrosyl-[protein] + H2O = L-tyrosyl-[protein] + phosphate</text>
        <dbReference type="Rhea" id="RHEA:10684"/>
        <dbReference type="Rhea" id="RHEA-COMP:10136"/>
        <dbReference type="Rhea" id="RHEA-COMP:20101"/>
        <dbReference type="ChEBI" id="CHEBI:15377"/>
        <dbReference type="ChEBI" id="CHEBI:43474"/>
        <dbReference type="ChEBI" id="CHEBI:46858"/>
        <dbReference type="ChEBI" id="CHEBI:61978"/>
        <dbReference type="EC" id="3.1.3.48"/>
    </reaction>
</comment>
<dbReference type="EC" id="3.1.3.48" evidence="2"/>
<dbReference type="RefSeq" id="WP_068207400.1">
    <property type="nucleotide sequence ID" value="NZ_CP013355.1"/>
</dbReference>
<dbReference type="PATRIC" id="fig|1622118.3.peg.1275"/>
<protein>
    <recommendedName>
        <fullName evidence="2">protein-tyrosine-phosphatase</fullName>
        <ecNumber evidence="2">3.1.3.48</ecNumber>
    </recommendedName>
</protein>
<dbReference type="EMBL" id="CP013355">
    <property type="protein sequence ID" value="AMC10847.1"/>
    <property type="molecule type" value="Genomic_DNA"/>
</dbReference>
<dbReference type="Proteomes" id="UP000059672">
    <property type="component" value="Chromosome"/>
</dbReference>
<dbReference type="GO" id="GO:0030145">
    <property type="term" value="F:manganese ion binding"/>
    <property type="evidence" value="ECO:0007669"/>
    <property type="project" value="InterPro"/>
</dbReference>
<dbReference type="SUPFAM" id="SSF89550">
    <property type="entry name" value="PHP domain-like"/>
    <property type="match status" value="1"/>
</dbReference>
<evidence type="ECO:0000256" key="4">
    <source>
        <dbReference type="ARBA" id="ARBA00051722"/>
    </source>
</evidence>
<evidence type="ECO:0000313" key="5">
    <source>
        <dbReference type="EMBL" id="AMC10847.1"/>
    </source>
</evidence>
<reference evidence="5 6" key="2">
    <citation type="journal article" date="2016" name="Int. J. Syst. Evol. Microbiol.">
        <title>Lutibacter profundi sp. nov., isolated from a deep-sea hydrothermal system on the Arctic Mid-Ocean Ridge and emended description of the genus Lutibacter.</title>
        <authorList>
            <person name="Le Moine Bauer S."/>
            <person name="Roalkvam I."/>
            <person name="Steen I.H."/>
            <person name="Dahle H."/>
        </authorList>
    </citation>
    <scope>NUCLEOTIDE SEQUENCE [LARGE SCALE GENOMIC DNA]</scope>
    <source>
        <strain evidence="5 6">LP1</strain>
    </source>
</reference>
<dbReference type="STRING" id="1622118.Lupro_06145"/>
<dbReference type="Gene3D" id="3.20.20.140">
    <property type="entry name" value="Metal-dependent hydrolases"/>
    <property type="match status" value="1"/>
</dbReference>
<keyword evidence="6" id="KW-1185">Reference proteome</keyword>
<comment type="similarity">
    <text evidence="1">Belongs to the metallo-dependent hydrolases superfamily. CpsB/CapC family.</text>
</comment>
<sequence>MLSFFKNKVSITTLFTNEFVDIHSHLLPGIDDGSKNMDETIALIKKMRGYGIQNFIITPHIMEGVWENSIDTILPKLTALKSELESHNLTDISIRAAAEYMLDSNFNRLLEQQQLLPLKDTKILIEMSYINPPVNLYEILFNIQIAGYQPILAHPERYSFFHKKHNEYAKLKEAGCLFQLNLLSLSNYYGKDTHKIALRLLEDNLIDFVGTDTHANRHLSYLESINNPKILKLIAPIFKNNAEFK</sequence>
<proteinExistence type="inferred from homology"/>
<evidence type="ECO:0000256" key="2">
    <source>
        <dbReference type="ARBA" id="ARBA00013064"/>
    </source>
</evidence>
<dbReference type="PANTHER" id="PTHR39181:SF1">
    <property type="entry name" value="TYROSINE-PROTEIN PHOSPHATASE YWQE"/>
    <property type="match status" value="1"/>
</dbReference>
<dbReference type="AlphaFoldDB" id="A0A0X8G686"/>
<dbReference type="KEGG" id="lut:Lupro_06145"/>
<accession>A0A0X8G686</accession>
<name>A0A0X8G686_9FLAO</name>
<evidence type="ECO:0000256" key="1">
    <source>
        <dbReference type="ARBA" id="ARBA00005750"/>
    </source>
</evidence>
<evidence type="ECO:0000256" key="3">
    <source>
        <dbReference type="ARBA" id="ARBA00022801"/>
    </source>
</evidence>